<evidence type="ECO:0000313" key="1">
    <source>
        <dbReference type="EMBL" id="CAF4433143.1"/>
    </source>
</evidence>
<feature type="non-terminal residue" evidence="1">
    <location>
        <position position="1"/>
    </location>
</feature>
<dbReference type="EMBL" id="CAJOBB010028919">
    <property type="protein sequence ID" value="CAF4433143.1"/>
    <property type="molecule type" value="Genomic_DNA"/>
</dbReference>
<dbReference type="AlphaFoldDB" id="A0A820R838"/>
<evidence type="ECO:0000313" key="2">
    <source>
        <dbReference type="Proteomes" id="UP000663868"/>
    </source>
</evidence>
<reference evidence="1" key="1">
    <citation type="submission" date="2021-02" db="EMBL/GenBank/DDBJ databases">
        <authorList>
            <person name="Nowell W R."/>
        </authorList>
    </citation>
    <scope>NUCLEOTIDE SEQUENCE</scope>
</reference>
<organism evidence="1 2">
    <name type="scientific">Adineta steineri</name>
    <dbReference type="NCBI Taxonomy" id="433720"/>
    <lineage>
        <taxon>Eukaryota</taxon>
        <taxon>Metazoa</taxon>
        <taxon>Spiralia</taxon>
        <taxon>Gnathifera</taxon>
        <taxon>Rotifera</taxon>
        <taxon>Eurotatoria</taxon>
        <taxon>Bdelloidea</taxon>
        <taxon>Adinetida</taxon>
        <taxon>Adinetidae</taxon>
        <taxon>Adineta</taxon>
    </lineage>
</organism>
<proteinExistence type="predicted"/>
<sequence>FFLEKYNEPDGKEIEQLAEVRQWTNVDEQNNSEETYDRDTIKQAVNEEFKSNVTPMALYVLGDHTMSEIVEIFFNNPENQLFDVMQSNVDDL</sequence>
<accession>A0A820R838</accession>
<gene>
    <name evidence="1" type="ORF">KXQ929_LOCUS52908</name>
</gene>
<dbReference type="Proteomes" id="UP000663868">
    <property type="component" value="Unassembled WGS sequence"/>
</dbReference>
<name>A0A820R838_9BILA</name>
<comment type="caution">
    <text evidence="1">The sequence shown here is derived from an EMBL/GenBank/DDBJ whole genome shotgun (WGS) entry which is preliminary data.</text>
</comment>
<protein>
    <submittedName>
        <fullName evidence="1">Uncharacterized protein</fullName>
    </submittedName>
</protein>